<proteinExistence type="predicted"/>
<protein>
    <submittedName>
        <fullName evidence="2">Tn3 family transposase</fullName>
    </submittedName>
</protein>
<keyword evidence="2" id="KW-0614">Plasmid</keyword>
<sequence>MPRRQILSSEEKERLLVVPDDDVLLTRMCFLNEHDLALINKHRRPANRLGFAVLLCYLRGPGFPPDNNESPHYGVVSRLAAHLKLQPDLWAEYASREVTRWEHLAELYRYLELSPFSRALQKNCIRHLYPHAMRTDRGFLLAEEMLSWLHSNKIIFPSVEVIERTLAEATTLADRAVFSALTEQLEPGQKAALDRLLVSEGEQPSRLAWLLQPPGKINGKNVLQHIDRLNAIESLALPDGITLSVHQNRLLKLAREGRKMSSRDLAKFTDVRRYASLVCIISETRATLTDEVIDLQAVSRASTPGWMPSYRIPSGGLPNQYHSQMCLHFPIVAIRKI</sequence>
<geneLocation type="plasmid" evidence="2">
    <name>pHNTS45-1</name>
</geneLocation>
<reference evidence="2" key="1">
    <citation type="submission" date="2018-11" db="EMBL/GenBank/DDBJ databases">
        <title>Complete sequence of plasmid pHNTS45-1.</title>
        <authorList>
            <person name="Liu J.H."/>
            <person name="Huang X.Y."/>
            <person name="Lv L.C."/>
        </authorList>
    </citation>
    <scope>NUCLEOTIDE SEQUENCE</scope>
    <source>
        <strain evidence="2">TS45CTX</strain>
        <plasmid evidence="2">pHNTS45-1</plasmid>
    </source>
</reference>
<dbReference type="Pfam" id="PF13700">
    <property type="entry name" value="DUF4158"/>
    <property type="match status" value="1"/>
</dbReference>
<accession>A0A3T0VEM2</accession>
<dbReference type="AlphaFoldDB" id="A0A3T0VEM2"/>
<organism evidence="2">
    <name type="scientific">Citrobacter freundii</name>
    <dbReference type="NCBI Taxonomy" id="546"/>
    <lineage>
        <taxon>Bacteria</taxon>
        <taxon>Pseudomonadati</taxon>
        <taxon>Pseudomonadota</taxon>
        <taxon>Gammaproteobacteria</taxon>
        <taxon>Enterobacterales</taxon>
        <taxon>Enterobacteriaceae</taxon>
        <taxon>Citrobacter</taxon>
        <taxon>Citrobacter freundii complex</taxon>
    </lineage>
</organism>
<dbReference type="EMBL" id="MK167988">
    <property type="protein sequence ID" value="AZZ88444.1"/>
    <property type="molecule type" value="Genomic_DNA"/>
</dbReference>
<evidence type="ECO:0000259" key="1">
    <source>
        <dbReference type="Pfam" id="PF13700"/>
    </source>
</evidence>
<feature type="domain" description="DUF4158" evidence="1">
    <location>
        <begin position="6"/>
        <end position="169"/>
    </location>
</feature>
<dbReference type="InterPro" id="IPR025296">
    <property type="entry name" value="DUF4158"/>
</dbReference>
<name>A0A3T0VEM2_CITFR</name>
<evidence type="ECO:0000313" key="2">
    <source>
        <dbReference type="EMBL" id="AZZ88444.1"/>
    </source>
</evidence>